<dbReference type="InterPro" id="IPR001610">
    <property type="entry name" value="PAC"/>
</dbReference>
<dbReference type="SUPFAM" id="SSF55874">
    <property type="entry name" value="ATPase domain of HSP90 chaperone/DNA topoisomerase II/histidine kinase"/>
    <property type="match status" value="1"/>
</dbReference>
<proteinExistence type="predicted"/>
<dbReference type="InterPro" id="IPR003594">
    <property type="entry name" value="HATPase_dom"/>
</dbReference>
<dbReference type="Pfam" id="PF00989">
    <property type="entry name" value="PAS"/>
    <property type="match status" value="1"/>
</dbReference>
<evidence type="ECO:0000256" key="5">
    <source>
        <dbReference type="ARBA" id="ARBA00022777"/>
    </source>
</evidence>
<dbReference type="InterPro" id="IPR000700">
    <property type="entry name" value="PAS-assoc_C"/>
</dbReference>
<keyword evidence="8" id="KW-0812">Transmembrane</keyword>
<feature type="domain" description="PAC" evidence="11">
    <location>
        <begin position="775"/>
        <end position="827"/>
    </location>
</feature>
<gene>
    <name evidence="12" type="ORF">DDZ16_14775</name>
</gene>
<dbReference type="GO" id="GO:0000155">
    <property type="term" value="F:phosphorelay sensor kinase activity"/>
    <property type="evidence" value="ECO:0007669"/>
    <property type="project" value="InterPro"/>
</dbReference>
<feature type="transmembrane region" description="Helical" evidence="8">
    <location>
        <begin position="230"/>
        <end position="250"/>
    </location>
</feature>
<keyword evidence="5 12" id="KW-0418">Kinase</keyword>
<dbReference type="PROSITE" id="PS50109">
    <property type="entry name" value="HIS_KIN"/>
    <property type="match status" value="1"/>
</dbReference>
<dbReference type="GO" id="GO:0006355">
    <property type="term" value="P:regulation of DNA-templated transcription"/>
    <property type="evidence" value="ECO:0007669"/>
    <property type="project" value="InterPro"/>
</dbReference>
<evidence type="ECO:0000256" key="6">
    <source>
        <dbReference type="ARBA" id="ARBA00023012"/>
    </source>
</evidence>
<protein>
    <recommendedName>
        <fullName evidence="2">histidine kinase</fullName>
        <ecNumber evidence="2">2.7.13.3</ecNumber>
    </recommendedName>
</protein>
<dbReference type="PROSITE" id="PS50112">
    <property type="entry name" value="PAS"/>
    <property type="match status" value="2"/>
</dbReference>
<dbReference type="InterPro" id="IPR005467">
    <property type="entry name" value="His_kinase_dom"/>
</dbReference>
<dbReference type="InterPro" id="IPR036890">
    <property type="entry name" value="HATPase_C_sf"/>
</dbReference>
<evidence type="ECO:0000313" key="13">
    <source>
        <dbReference type="Proteomes" id="UP000244956"/>
    </source>
</evidence>
<dbReference type="Pfam" id="PF08448">
    <property type="entry name" value="PAS_4"/>
    <property type="match status" value="1"/>
</dbReference>
<dbReference type="PRINTS" id="PR00344">
    <property type="entry name" value="BCTRLSENSOR"/>
</dbReference>
<dbReference type="SMART" id="SM00388">
    <property type="entry name" value="HisKA"/>
    <property type="match status" value="1"/>
</dbReference>
<evidence type="ECO:0000259" key="9">
    <source>
        <dbReference type="PROSITE" id="PS50109"/>
    </source>
</evidence>
<dbReference type="Proteomes" id="UP000244956">
    <property type="component" value="Unassembled WGS sequence"/>
</dbReference>
<dbReference type="EC" id="2.7.13.3" evidence="2"/>
<feature type="transmembrane region" description="Helical" evidence="8">
    <location>
        <begin position="50"/>
        <end position="70"/>
    </location>
</feature>
<keyword evidence="8" id="KW-0472">Membrane</keyword>
<organism evidence="12 13">
    <name type="scientific">Marinilabilia rubra</name>
    <dbReference type="NCBI Taxonomy" id="2162893"/>
    <lineage>
        <taxon>Bacteria</taxon>
        <taxon>Pseudomonadati</taxon>
        <taxon>Bacteroidota</taxon>
        <taxon>Bacteroidia</taxon>
        <taxon>Marinilabiliales</taxon>
        <taxon>Marinilabiliaceae</taxon>
        <taxon>Marinilabilia</taxon>
    </lineage>
</organism>
<dbReference type="SMART" id="SM00091">
    <property type="entry name" value="PAS"/>
    <property type="match status" value="3"/>
</dbReference>
<accession>A0A2U2B6Q2</accession>
<dbReference type="Gene3D" id="1.10.287.130">
    <property type="match status" value="1"/>
</dbReference>
<dbReference type="PANTHER" id="PTHR43711">
    <property type="entry name" value="TWO-COMPONENT HISTIDINE KINASE"/>
    <property type="match status" value="1"/>
</dbReference>
<feature type="transmembrane region" description="Helical" evidence="8">
    <location>
        <begin position="6"/>
        <end position="24"/>
    </location>
</feature>
<feature type="transmembrane region" description="Helical" evidence="8">
    <location>
        <begin position="270"/>
        <end position="288"/>
    </location>
</feature>
<feature type="domain" description="Histidine kinase" evidence="9">
    <location>
        <begin position="1005"/>
        <end position="1224"/>
    </location>
</feature>
<keyword evidence="7" id="KW-0175">Coiled coil</keyword>
<evidence type="ECO:0000256" key="4">
    <source>
        <dbReference type="ARBA" id="ARBA00022679"/>
    </source>
</evidence>
<dbReference type="CDD" id="cd00130">
    <property type="entry name" value="PAS"/>
    <property type="match status" value="2"/>
</dbReference>
<dbReference type="Gene3D" id="3.30.565.10">
    <property type="entry name" value="Histidine kinase-like ATPase, C-terminal domain"/>
    <property type="match status" value="1"/>
</dbReference>
<keyword evidence="4" id="KW-0808">Transferase</keyword>
<dbReference type="PROSITE" id="PS50113">
    <property type="entry name" value="PAC"/>
    <property type="match status" value="2"/>
</dbReference>
<dbReference type="InterPro" id="IPR003661">
    <property type="entry name" value="HisK_dim/P_dom"/>
</dbReference>
<dbReference type="InterPro" id="IPR013767">
    <property type="entry name" value="PAS_fold"/>
</dbReference>
<keyword evidence="13" id="KW-1185">Reference proteome</keyword>
<keyword evidence="8" id="KW-1133">Transmembrane helix</keyword>
<dbReference type="FunFam" id="3.30.565.10:FF:000010">
    <property type="entry name" value="Sensor histidine kinase RcsC"/>
    <property type="match status" value="1"/>
</dbReference>
<dbReference type="InterPro" id="IPR036097">
    <property type="entry name" value="HisK_dim/P_sf"/>
</dbReference>
<dbReference type="CDD" id="cd16922">
    <property type="entry name" value="HATPase_EvgS-ArcB-TorS-like"/>
    <property type="match status" value="1"/>
</dbReference>
<dbReference type="NCBIfam" id="TIGR00229">
    <property type="entry name" value="sensory_box"/>
    <property type="match status" value="3"/>
</dbReference>
<evidence type="ECO:0000256" key="2">
    <source>
        <dbReference type="ARBA" id="ARBA00012438"/>
    </source>
</evidence>
<keyword evidence="3" id="KW-0597">Phosphoprotein</keyword>
<evidence type="ECO:0000256" key="1">
    <source>
        <dbReference type="ARBA" id="ARBA00000085"/>
    </source>
</evidence>
<evidence type="ECO:0000313" key="12">
    <source>
        <dbReference type="EMBL" id="PWD98714.1"/>
    </source>
</evidence>
<dbReference type="InterPro" id="IPR004358">
    <property type="entry name" value="Sig_transdc_His_kin-like_C"/>
</dbReference>
<feature type="domain" description="PAC" evidence="11">
    <location>
        <begin position="901"/>
        <end position="952"/>
    </location>
</feature>
<feature type="coiled-coil region" evidence="7">
    <location>
        <begin position="943"/>
        <end position="995"/>
    </location>
</feature>
<evidence type="ECO:0000259" key="11">
    <source>
        <dbReference type="PROSITE" id="PS50113"/>
    </source>
</evidence>
<feature type="domain" description="PAS" evidence="10">
    <location>
        <begin position="828"/>
        <end position="898"/>
    </location>
</feature>
<dbReference type="InterPro" id="IPR013656">
    <property type="entry name" value="PAS_4"/>
</dbReference>
<dbReference type="InterPro" id="IPR035965">
    <property type="entry name" value="PAS-like_dom_sf"/>
</dbReference>
<evidence type="ECO:0000256" key="7">
    <source>
        <dbReference type="SAM" id="Coils"/>
    </source>
</evidence>
<dbReference type="InterPro" id="IPR050736">
    <property type="entry name" value="Sensor_HK_Regulatory"/>
</dbReference>
<dbReference type="RefSeq" id="WP_109265248.1">
    <property type="nucleotide sequence ID" value="NZ_QEWP01000012.1"/>
</dbReference>
<reference evidence="12 13" key="1">
    <citation type="submission" date="2018-05" db="EMBL/GenBank/DDBJ databases">
        <title>Marinilabilia rubrum sp. nov., isolated from saltern sediment.</title>
        <authorList>
            <person name="Zhang R."/>
        </authorList>
    </citation>
    <scope>NUCLEOTIDE SEQUENCE [LARGE SCALE GENOMIC DNA]</scope>
    <source>
        <strain evidence="12 13">WTE16</strain>
    </source>
</reference>
<dbReference type="InterPro" id="IPR000014">
    <property type="entry name" value="PAS"/>
</dbReference>
<keyword evidence="6" id="KW-0902">Two-component regulatory system</keyword>
<evidence type="ECO:0000256" key="3">
    <source>
        <dbReference type="ARBA" id="ARBA00022553"/>
    </source>
</evidence>
<dbReference type="PANTHER" id="PTHR43711:SF26">
    <property type="entry name" value="SENSOR HISTIDINE KINASE RCSC"/>
    <property type="match status" value="1"/>
</dbReference>
<name>A0A2U2B6Q2_9BACT</name>
<dbReference type="SUPFAM" id="SSF47384">
    <property type="entry name" value="Homodimeric domain of signal transducing histidine kinase"/>
    <property type="match status" value="1"/>
</dbReference>
<dbReference type="Pfam" id="PF13188">
    <property type="entry name" value="PAS_8"/>
    <property type="match status" value="1"/>
</dbReference>
<feature type="transmembrane region" description="Helical" evidence="8">
    <location>
        <begin position="528"/>
        <end position="550"/>
    </location>
</feature>
<evidence type="ECO:0000259" key="10">
    <source>
        <dbReference type="PROSITE" id="PS50112"/>
    </source>
</evidence>
<comment type="caution">
    <text evidence="12">The sequence shown here is derived from an EMBL/GenBank/DDBJ whole genome shotgun (WGS) entry which is preliminary data.</text>
</comment>
<dbReference type="CDD" id="cd00082">
    <property type="entry name" value="HisKA"/>
    <property type="match status" value="1"/>
</dbReference>
<dbReference type="Gene3D" id="3.30.450.20">
    <property type="entry name" value="PAS domain"/>
    <property type="match status" value="3"/>
</dbReference>
<dbReference type="AlphaFoldDB" id="A0A2U2B6Q2"/>
<dbReference type="EMBL" id="QEWP01000012">
    <property type="protein sequence ID" value="PWD98714.1"/>
    <property type="molecule type" value="Genomic_DNA"/>
</dbReference>
<dbReference type="Pfam" id="PF00512">
    <property type="entry name" value="HisKA"/>
    <property type="match status" value="1"/>
</dbReference>
<dbReference type="SUPFAM" id="SSF55785">
    <property type="entry name" value="PYP-like sensor domain (PAS domain)"/>
    <property type="match status" value="3"/>
</dbReference>
<dbReference type="Pfam" id="PF02518">
    <property type="entry name" value="HATPase_c"/>
    <property type="match status" value="1"/>
</dbReference>
<dbReference type="OrthoDB" id="9766459at2"/>
<comment type="catalytic activity">
    <reaction evidence="1">
        <text>ATP + protein L-histidine = ADP + protein N-phospho-L-histidine.</text>
        <dbReference type="EC" id="2.7.13.3"/>
    </reaction>
</comment>
<evidence type="ECO:0000256" key="8">
    <source>
        <dbReference type="SAM" id="Phobius"/>
    </source>
</evidence>
<sequence length="1228" mass="140314">MLLVLEYIEPLFVFISIVIIAVMTRKRVKKERLTVSDHHSKLSIEFISGWIIRWGGILAAVVVLFSGWLITNNVSYNQEKFMKQKLRMQTVKLVHSFHPEQISRLKFTVEDKNTPFYERIKNQIRNYAFLSGVDGIYTVKKAGNNFFFGPESYMPGDPLYSPPGTKYIHPPSVLGNVFSDYSTIVTDPYHDEYGSFVSCFAPVMDIDGDDVLMVVGIDIPLSEWIYHKNIVKILPLVITLLLFVFLLAGFKYARKKKDKKSLIHFHTLRYWEGVFAMIAGLIISLYIAKISFVESNRYKDAVFSQSASAEAAAFARSLDMVKHSLLGISKLFTASETVTHEEFNEYVERVVDYPFIASAGWIEHYPDEGFFSRFSYPPEKSTVRDGKYPANSDTLRFGAILETLYTGFISATNSYKANGKRLVDLFLVTKDKDGNTNGFASITMDLDALMRSLLHHETIYDNFYEINLKQISSAELDRENGNNDFFNNVTENNGEVSYEFLDFFFGKVFSVYIEAGSGFYKVFASSSFWTPFVIGMLITVLITLFIVVMINRRLILENEIDKYISNLEISEERFKSLFSNMREGVAFHQMIYDGNSAVSYRIMEVNRAFEDLLGLKREWVIGKEAKEAYSEFPSYFDKYIDAVSNRESFVFESFSEIHKKYFEISVTPWGQSGFATIFSDITKRREAENRLKKSKERYRLISENAGDLIWVYDPKVEAFSYVSPSVKKLTGFSYEELVGKNMGFILEEESFSKVKSRLPLRIARYGIGEEMMRVEKTRINVKKKSGGSVPLEVITTLLLNDEKNVTGILGVGRDISDRLAAENALKVNEEKYRLLVENQSDLVVKVDREGYLLYVSPSYCKLFAKSEDELLNKKFMPLVHPEDRASTEEAMKKLNDSPHQVLLEQRAMTKDGWKWLAWSDTAILNERGEISEIIGVGRDVTEQKMAEKALQESREMLERQNEEYASLNEEYLTMNEELTSINEDLSTAIERAEESEKLKTAFLQNMSHEIRTPLNSIIGFSEMLGMDYLTDDDRKEFTTIIVNSSRQLLDLVNDILTISAIETRQEMANVIPVNINDLVSELHGIFRSKAKEKGVLLKLNKSLNNGMAVLLTDELKLRQILINLLGNALKFTDEGFVEYGYELKEDSEFVFYVKDTGVGIPLKMQDRIFDRFMQADNNIKGHFGGTGLGLAICKGHVEMLGGKIWLESTPGVGSVFYFTLPVLRDGDN</sequence>
<dbReference type="SMART" id="SM00387">
    <property type="entry name" value="HATPase_c"/>
    <property type="match status" value="1"/>
</dbReference>
<dbReference type="SMART" id="SM00086">
    <property type="entry name" value="PAC"/>
    <property type="match status" value="2"/>
</dbReference>
<feature type="domain" description="PAS" evidence="10">
    <location>
        <begin position="694"/>
        <end position="765"/>
    </location>
</feature>